<accession>A0ABP7RSG0</accession>
<protein>
    <recommendedName>
        <fullName evidence="1">DUF397 domain-containing protein</fullName>
    </recommendedName>
</protein>
<keyword evidence="3" id="KW-1185">Reference proteome</keyword>
<evidence type="ECO:0000313" key="2">
    <source>
        <dbReference type="EMBL" id="GAA4001594.1"/>
    </source>
</evidence>
<evidence type="ECO:0000259" key="1">
    <source>
        <dbReference type="Pfam" id="PF04149"/>
    </source>
</evidence>
<comment type="caution">
    <text evidence="2">The sequence shown here is derived from an EMBL/GenBank/DDBJ whole genome shotgun (WGS) entry which is preliminary data.</text>
</comment>
<dbReference type="Pfam" id="PF04149">
    <property type="entry name" value="DUF397"/>
    <property type="match status" value="1"/>
</dbReference>
<dbReference type="Proteomes" id="UP001500034">
    <property type="component" value="Unassembled WGS sequence"/>
</dbReference>
<dbReference type="InterPro" id="IPR007278">
    <property type="entry name" value="DUF397"/>
</dbReference>
<organism evidence="2 3">
    <name type="scientific">Streptomyces marokkonensis</name>
    <dbReference type="NCBI Taxonomy" id="324855"/>
    <lineage>
        <taxon>Bacteria</taxon>
        <taxon>Bacillati</taxon>
        <taxon>Actinomycetota</taxon>
        <taxon>Actinomycetes</taxon>
        <taxon>Kitasatosporales</taxon>
        <taxon>Streptomycetaceae</taxon>
        <taxon>Streptomyces</taxon>
    </lineage>
</organism>
<sequence>MNTEDASLQPRSELRWFTSSYSSGAGGECVEVAVEATAVHVRDSKQVAQGGCVLKVGSAAWSALLGAM</sequence>
<proteinExistence type="predicted"/>
<dbReference type="EMBL" id="BAABCQ010000145">
    <property type="protein sequence ID" value="GAA4001594.1"/>
    <property type="molecule type" value="Genomic_DNA"/>
</dbReference>
<dbReference type="RefSeq" id="WP_345596102.1">
    <property type="nucleotide sequence ID" value="NZ_BAABCQ010000145.1"/>
</dbReference>
<name>A0ABP7RSG0_9ACTN</name>
<evidence type="ECO:0000313" key="3">
    <source>
        <dbReference type="Proteomes" id="UP001500034"/>
    </source>
</evidence>
<gene>
    <name evidence="2" type="ORF">GCM10022384_55610</name>
</gene>
<reference evidence="3" key="1">
    <citation type="journal article" date="2019" name="Int. J. Syst. Evol. Microbiol.">
        <title>The Global Catalogue of Microorganisms (GCM) 10K type strain sequencing project: providing services to taxonomists for standard genome sequencing and annotation.</title>
        <authorList>
            <consortium name="The Broad Institute Genomics Platform"/>
            <consortium name="The Broad Institute Genome Sequencing Center for Infectious Disease"/>
            <person name="Wu L."/>
            <person name="Ma J."/>
        </authorList>
    </citation>
    <scope>NUCLEOTIDE SEQUENCE [LARGE SCALE GENOMIC DNA]</scope>
    <source>
        <strain evidence="3">JCM 17027</strain>
    </source>
</reference>
<feature type="domain" description="DUF397" evidence="1">
    <location>
        <begin position="14"/>
        <end position="67"/>
    </location>
</feature>